<dbReference type="Proteomes" id="UP000222542">
    <property type="component" value="Unassembled WGS sequence"/>
</dbReference>
<feature type="coiled-coil region" evidence="5">
    <location>
        <begin position="104"/>
        <end position="131"/>
    </location>
</feature>
<accession>A0A2G2YWJ7</accession>
<dbReference type="GO" id="GO:0008270">
    <property type="term" value="F:zinc ion binding"/>
    <property type="evidence" value="ECO:0007669"/>
    <property type="project" value="UniProtKB-KW"/>
</dbReference>
<evidence type="ECO:0000313" key="7">
    <source>
        <dbReference type="EMBL" id="PHT74083.1"/>
    </source>
</evidence>
<reference evidence="7 8" key="2">
    <citation type="journal article" date="2017" name="Genome Biol.">
        <title>New reference genome sequences of hot pepper reveal the massive evolution of plant disease-resistance genes by retroduplication.</title>
        <authorList>
            <person name="Kim S."/>
            <person name="Park J."/>
            <person name="Yeom S.I."/>
            <person name="Kim Y.M."/>
            <person name="Seo E."/>
            <person name="Kim K.T."/>
            <person name="Kim M.S."/>
            <person name="Lee J.M."/>
            <person name="Cheong K."/>
            <person name="Shin H.S."/>
            <person name="Kim S.B."/>
            <person name="Han K."/>
            <person name="Lee J."/>
            <person name="Park M."/>
            <person name="Lee H.A."/>
            <person name="Lee H.Y."/>
            <person name="Lee Y."/>
            <person name="Oh S."/>
            <person name="Lee J.H."/>
            <person name="Choi E."/>
            <person name="Choi E."/>
            <person name="Lee S.E."/>
            <person name="Jeon J."/>
            <person name="Kim H."/>
            <person name="Choi G."/>
            <person name="Song H."/>
            <person name="Lee J."/>
            <person name="Lee S.C."/>
            <person name="Kwon J.K."/>
            <person name="Lee H.Y."/>
            <person name="Koo N."/>
            <person name="Hong Y."/>
            <person name="Kim R.W."/>
            <person name="Kang W.H."/>
            <person name="Huh J.H."/>
            <person name="Kang B.C."/>
            <person name="Yang T.J."/>
            <person name="Lee Y.H."/>
            <person name="Bennetzen J.L."/>
            <person name="Choi D."/>
        </authorList>
    </citation>
    <scope>NUCLEOTIDE SEQUENCE [LARGE SCALE GENOMIC DNA]</scope>
    <source>
        <strain evidence="8">cv. CM334</strain>
    </source>
</reference>
<proteinExistence type="predicted"/>
<gene>
    <name evidence="7" type="ORF">T459_21360</name>
</gene>
<dbReference type="PROSITE" id="PS51999">
    <property type="entry name" value="ZF_GRF"/>
    <property type="match status" value="1"/>
</dbReference>
<dbReference type="Pfam" id="PF06839">
    <property type="entry name" value="Zn_ribbon_GRF"/>
    <property type="match status" value="1"/>
</dbReference>
<protein>
    <recommendedName>
        <fullName evidence="6">GRF-type domain-containing protein</fullName>
    </recommendedName>
</protein>
<sequence>MSQASQISNARNKPHFLCYCGNPAVLGKSHTDSNPGRLFFNCVVGQYNDSCSIFEWLKEDALGSSPSMCNLKGLAKFEVLQELRESDENREILTSLLLEAEGPRDHLKELLKATEQERDQLKEKLIFTQEKENTLKNLLYVMVFALFFWKFIMDIEGKICNKYANALMEKTMKDRLVDLHFIFINRVSKMDVILAQQGQLCQKLDSLEALLRAKIRALGLDDNDIIPPSLPS</sequence>
<dbReference type="Gramene" id="PHT74083">
    <property type="protein sequence ID" value="PHT74083"/>
    <property type="gene ID" value="T459_21360"/>
</dbReference>
<keyword evidence="1" id="KW-0479">Metal-binding</keyword>
<organism evidence="7 8">
    <name type="scientific">Capsicum annuum</name>
    <name type="common">Capsicum pepper</name>
    <dbReference type="NCBI Taxonomy" id="4072"/>
    <lineage>
        <taxon>Eukaryota</taxon>
        <taxon>Viridiplantae</taxon>
        <taxon>Streptophyta</taxon>
        <taxon>Embryophyta</taxon>
        <taxon>Tracheophyta</taxon>
        <taxon>Spermatophyta</taxon>
        <taxon>Magnoliopsida</taxon>
        <taxon>eudicotyledons</taxon>
        <taxon>Gunneridae</taxon>
        <taxon>Pentapetalae</taxon>
        <taxon>asterids</taxon>
        <taxon>lamiids</taxon>
        <taxon>Solanales</taxon>
        <taxon>Solanaceae</taxon>
        <taxon>Solanoideae</taxon>
        <taxon>Capsiceae</taxon>
        <taxon>Capsicum</taxon>
    </lineage>
</organism>
<evidence type="ECO:0000313" key="8">
    <source>
        <dbReference type="Proteomes" id="UP000222542"/>
    </source>
</evidence>
<dbReference type="EMBL" id="AYRZ02000008">
    <property type="protein sequence ID" value="PHT74083.1"/>
    <property type="molecule type" value="Genomic_DNA"/>
</dbReference>
<comment type="caution">
    <text evidence="7">The sequence shown here is derived from an EMBL/GenBank/DDBJ whole genome shotgun (WGS) entry which is preliminary data.</text>
</comment>
<keyword evidence="8" id="KW-1185">Reference proteome</keyword>
<keyword evidence="2 4" id="KW-0863">Zinc-finger</keyword>
<keyword evidence="3" id="KW-0862">Zinc</keyword>
<evidence type="ECO:0000256" key="5">
    <source>
        <dbReference type="SAM" id="Coils"/>
    </source>
</evidence>
<feature type="domain" description="GRF-type" evidence="6">
    <location>
        <begin position="18"/>
        <end position="60"/>
    </location>
</feature>
<dbReference type="InterPro" id="IPR010666">
    <property type="entry name" value="Znf_GRF"/>
</dbReference>
<evidence type="ECO:0000256" key="2">
    <source>
        <dbReference type="ARBA" id="ARBA00022771"/>
    </source>
</evidence>
<evidence type="ECO:0000256" key="3">
    <source>
        <dbReference type="ARBA" id="ARBA00022833"/>
    </source>
</evidence>
<evidence type="ECO:0000259" key="6">
    <source>
        <dbReference type="PROSITE" id="PS51999"/>
    </source>
</evidence>
<keyword evidence="5" id="KW-0175">Coiled coil</keyword>
<evidence type="ECO:0000256" key="1">
    <source>
        <dbReference type="ARBA" id="ARBA00022723"/>
    </source>
</evidence>
<dbReference type="AlphaFoldDB" id="A0A2G2YWJ7"/>
<dbReference type="PANTHER" id="PTHR33248">
    <property type="entry name" value="ZINC ION-BINDING PROTEIN"/>
    <property type="match status" value="1"/>
</dbReference>
<name>A0A2G2YWJ7_CAPAN</name>
<evidence type="ECO:0000256" key="4">
    <source>
        <dbReference type="PROSITE-ProRule" id="PRU01343"/>
    </source>
</evidence>
<reference evidence="7 8" key="1">
    <citation type="journal article" date="2014" name="Nat. Genet.">
        <title>Genome sequence of the hot pepper provides insights into the evolution of pungency in Capsicum species.</title>
        <authorList>
            <person name="Kim S."/>
            <person name="Park M."/>
            <person name="Yeom S.I."/>
            <person name="Kim Y.M."/>
            <person name="Lee J.M."/>
            <person name="Lee H.A."/>
            <person name="Seo E."/>
            <person name="Choi J."/>
            <person name="Cheong K."/>
            <person name="Kim K.T."/>
            <person name="Jung K."/>
            <person name="Lee G.W."/>
            <person name="Oh S.K."/>
            <person name="Bae C."/>
            <person name="Kim S.B."/>
            <person name="Lee H.Y."/>
            <person name="Kim S.Y."/>
            <person name="Kim M.S."/>
            <person name="Kang B.C."/>
            <person name="Jo Y.D."/>
            <person name="Yang H.B."/>
            <person name="Jeong H.J."/>
            <person name="Kang W.H."/>
            <person name="Kwon J.K."/>
            <person name="Shin C."/>
            <person name="Lim J.Y."/>
            <person name="Park J.H."/>
            <person name="Huh J.H."/>
            <person name="Kim J.S."/>
            <person name="Kim B.D."/>
            <person name="Cohen O."/>
            <person name="Paran I."/>
            <person name="Suh M.C."/>
            <person name="Lee S.B."/>
            <person name="Kim Y.K."/>
            <person name="Shin Y."/>
            <person name="Noh S.J."/>
            <person name="Park J."/>
            <person name="Seo Y.S."/>
            <person name="Kwon S.Y."/>
            <person name="Kim H.A."/>
            <person name="Park J.M."/>
            <person name="Kim H.J."/>
            <person name="Choi S.B."/>
            <person name="Bosland P.W."/>
            <person name="Reeves G."/>
            <person name="Jo S.H."/>
            <person name="Lee B.W."/>
            <person name="Cho H.T."/>
            <person name="Choi H.S."/>
            <person name="Lee M.S."/>
            <person name="Yu Y."/>
            <person name="Do Choi Y."/>
            <person name="Park B.S."/>
            <person name="van Deynze A."/>
            <person name="Ashrafi H."/>
            <person name="Hill T."/>
            <person name="Kim W.T."/>
            <person name="Pai H.S."/>
            <person name="Ahn H.K."/>
            <person name="Yeam I."/>
            <person name="Giovannoni J.J."/>
            <person name="Rose J.K."/>
            <person name="Sorensen I."/>
            <person name="Lee S.J."/>
            <person name="Kim R.W."/>
            <person name="Choi I.Y."/>
            <person name="Choi B.S."/>
            <person name="Lim J.S."/>
            <person name="Lee Y.H."/>
            <person name="Choi D."/>
        </authorList>
    </citation>
    <scope>NUCLEOTIDE SEQUENCE [LARGE SCALE GENOMIC DNA]</scope>
    <source>
        <strain evidence="8">cv. CM334</strain>
    </source>
</reference>